<evidence type="ECO:0008006" key="5">
    <source>
        <dbReference type="Google" id="ProtNLM"/>
    </source>
</evidence>
<name>A0ABP9LXU8_9MICO</name>
<keyword evidence="4" id="KW-1185">Reference proteome</keyword>
<feature type="compositionally biased region" description="Polar residues" evidence="1">
    <location>
        <begin position="43"/>
        <end position="55"/>
    </location>
</feature>
<evidence type="ECO:0000313" key="3">
    <source>
        <dbReference type="EMBL" id="GAA5085418.1"/>
    </source>
</evidence>
<feature type="compositionally biased region" description="Basic and acidic residues" evidence="1">
    <location>
        <begin position="10"/>
        <end position="25"/>
    </location>
</feature>
<proteinExistence type="predicted"/>
<protein>
    <recommendedName>
        <fullName evidence="5">Spermidine/putrescine ABC transporter permease</fullName>
    </recommendedName>
</protein>
<feature type="transmembrane region" description="Helical" evidence="2">
    <location>
        <begin position="201"/>
        <end position="222"/>
    </location>
</feature>
<evidence type="ECO:0000256" key="1">
    <source>
        <dbReference type="SAM" id="MobiDB-lite"/>
    </source>
</evidence>
<feature type="compositionally biased region" description="Low complexity" evidence="1">
    <location>
        <begin position="177"/>
        <end position="191"/>
    </location>
</feature>
<dbReference type="RefSeq" id="WP_194412320.1">
    <property type="nucleotide sequence ID" value="NZ_BAABKZ010000001.1"/>
</dbReference>
<organism evidence="3 4">
    <name type="scientific">Microbacterium yannicii</name>
    <dbReference type="NCBI Taxonomy" id="671622"/>
    <lineage>
        <taxon>Bacteria</taxon>
        <taxon>Bacillati</taxon>
        <taxon>Actinomycetota</taxon>
        <taxon>Actinomycetes</taxon>
        <taxon>Micrococcales</taxon>
        <taxon>Microbacteriaceae</taxon>
        <taxon>Microbacterium</taxon>
    </lineage>
</organism>
<evidence type="ECO:0000313" key="4">
    <source>
        <dbReference type="Proteomes" id="UP001501407"/>
    </source>
</evidence>
<comment type="caution">
    <text evidence="3">The sequence shown here is derived from an EMBL/GenBank/DDBJ whole genome shotgun (WGS) entry which is preliminary data.</text>
</comment>
<feature type="region of interest" description="Disordered" evidence="1">
    <location>
        <begin position="126"/>
        <end position="191"/>
    </location>
</feature>
<keyword evidence="2" id="KW-0812">Transmembrane</keyword>
<keyword evidence="2" id="KW-1133">Transmembrane helix</keyword>
<dbReference type="EMBL" id="BAABKZ010000001">
    <property type="protein sequence ID" value="GAA5085418.1"/>
    <property type="molecule type" value="Genomic_DNA"/>
</dbReference>
<gene>
    <name evidence="3" type="ORF">GCM10025760_04270</name>
</gene>
<evidence type="ECO:0000256" key="2">
    <source>
        <dbReference type="SAM" id="Phobius"/>
    </source>
</evidence>
<feature type="region of interest" description="Disordered" evidence="1">
    <location>
        <begin position="1"/>
        <end position="95"/>
    </location>
</feature>
<keyword evidence="2" id="KW-0472">Membrane</keyword>
<sequence>MSLPTDPPLDELRALRERAYGRDADIQDDPQALARLRELEAQSARTSSADDTTPSAPAGATPYDSGGAGRTGGPTATGAGDDEPRRLPYGGGVTDAATLRSGIAPVGVASALDDAAAGAAVSSDLRAATSDEDAHRATNPVGLSAEAEPASRRDAGADGAALQPDPLRTDPLPTEPAAAGDSASAATGTSSRRPWWRRRRALLWAASVVAGVVVGVSATLAIQAAGAGRIATLQVDADAAWPDAFFGERPEDAQVFDEFYGLTVLVFSQTSREAGKQNCLYILVAEDSFGGGSCSSGSFAANASVQVLPRSPAELRERFPAGTSLGFVVEGSQVRVYAREPSILEPTP</sequence>
<reference evidence="4" key="1">
    <citation type="journal article" date="2019" name="Int. J. Syst. Evol. Microbiol.">
        <title>The Global Catalogue of Microorganisms (GCM) 10K type strain sequencing project: providing services to taxonomists for standard genome sequencing and annotation.</title>
        <authorList>
            <consortium name="The Broad Institute Genomics Platform"/>
            <consortium name="The Broad Institute Genome Sequencing Center for Infectious Disease"/>
            <person name="Wu L."/>
            <person name="Ma J."/>
        </authorList>
    </citation>
    <scope>NUCLEOTIDE SEQUENCE [LARGE SCALE GENOMIC DNA]</scope>
    <source>
        <strain evidence="4">JCM 18959</strain>
    </source>
</reference>
<accession>A0ABP9LXU8</accession>
<dbReference type="Proteomes" id="UP001501407">
    <property type="component" value="Unassembled WGS sequence"/>
</dbReference>